<proteinExistence type="predicted"/>
<keyword evidence="2" id="KW-1185">Reference proteome</keyword>
<dbReference type="SFLD" id="SFLDS00003">
    <property type="entry name" value="Haloacid_Dehalogenase"/>
    <property type="match status" value="1"/>
</dbReference>
<evidence type="ECO:0000313" key="2">
    <source>
        <dbReference type="Proteomes" id="UP000199065"/>
    </source>
</evidence>
<dbReference type="AlphaFoldDB" id="A0A1I2S0B0"/>
<dbReference type="InterPro" id="IPR006379">
    <property type="entry name" value="HAD-SF_hydro_IIB"/>
</dbReference>
<name>A0A1I2S0B0_9CORY</name>
<dbReference type="GO" id="GO:0005829">
    <property type="term" value="C:cytosol"/>
    <property type="evidence" value="ECO:0007669"/>
    <property type="project" value="TreeGrafter"/>
</dbReference>
<dbReference type="EMBL" id="FOPJ01000004">
    <property type="protein sequence ID" value="SFG46314.1"/>
    <property type="molecule type" value="Genomic_DNA"/>
</dbReference>
<organism evidence="1 2">
    <name type="scientific">Corynebacterium spheniscorum</name>
    <dbReference type="NCBI Taxonomy" id="185761"/>
    <lineage>
        <taxon>Bacteria</taxon>
        <taxon>Bacillati</taxon>
        <taxon>Actinomycetota</taxon>
        <taxon>Actinomycetes</taxon>
        <taxon>Mycobacteriales</taxon>
        <taxon>Corynebacteriaceae</taxon>
        <taxon>Corynebacterium</taxon>
    </lineage>
</organism>
<dbReference type="SFLD" id="SFLDG01140">
    <property type="entry name" value="C2.B:_Phosphomannomutase_and_P"/>
    <property type="match status" value="1"/>
</dbReference>
<dbReference type="PANTHER" id="PTHR10000">
    <property type="entry name" value="PHOSPHOSERINE PHOSPHATASE"/>
    <property type="match status" value="1"/>
</dbReference>
<gene>
    <name evidence="1" type="ORF">SAMN05660282_00993</name>
</gene>
<dbReference type="OrthoDB" id="3180855at2"/>
<dbReference type="Pfam" id="PF08282">
    <property type="entry name" value="Hydrolase_3"/>
    <property type="match status" value="1"/>
</dbReference>
<dbReference type="PANTHER" id="PTHR10000:SF53">
    <property type="entry name" value="5-AMINO-6-(5-PHOSPHO-D-RIBITYLAMINO)URACIL PHOSPHATASE YBJI-RELATED"/>
    <property type="match status" value="1"/>
</dbReference>
<dbReference type="SUPFAM" id="SSF56784">
    <property type="entry name" value="HAD-like"/>
    <property type="match status" value="1"/>
</dbReference>
<dbReference type="Gene3D" id="3.40.50.1000">
    <property type="entry name" value="HAD superfamily/HAD-like"/>
    <property type="match status" value="1"/>
</dbReference>
<dbReference type="RefSeq" id="WP_092285019.1">
    <property type="nucleotide sequence ID" value="NZ_FOPJ01000004.1"/>
</dbReference>
<dbReference type="GO" id="GO:0000287">
    <property type="term" value="F:magnesium ion binding"/>
    <property type="evidence" value="ECO:0007669"/>
    <property type="project" value="TreeGrafter"/>
</dbReference>
<protein>
    <submittedName>
        <fullName evidence="1">Uncharacterized protein</fullName>
    </submittedName>
</protein>
<dbReference type="Gene3D" id="3.30.1240.10">
    <property type="match status" value="1"/>
</dbReference>
<dbReference type="GO" id="GO:0016791">
    <property type="term" value="F:phosphatase activity"/>
    <property type="evidence" value="ECO:0007669"/>
    <property type="project" value="TreeGrafter"/>
</dbReference>
<dbReference type="STRING" id="185761.SAMN05660282_00993"/>
<evidence type="ECO:0000313" key="1">
    <source>
        <dbReference type="EMBL" id="SFG46314.1"/>
    </source>
</evidence>
<dbReference type="InterPro" id="IPR023214">
    <property type="entry name" value="HAD_sf"/>
</dbReference>
<reference evidence="1 2" key="1">
    <citation type="submission" date="2016-10" db="EMBL/GenBank/DDBJ databases">
        <authorList>
            <person name="de Groot N.N."/>
        </authorList>
    </citation>
    <scope>NUCLEOTIDE SEQUENCE [LARGE SCALE GENOMIC DNA]</scope>
    <source>
        <strain>J11</strain>
        <strain evidence="2">PG 39</strain>
    </source>
</reference>
<accession>A0A1I2S0B0</accession>
<dbReference type="NCBIfam" id="TIGR01484">
    <property type="entry name" value="HAD-SF-IIB"/>
    <property type="match status" value="1"/>
</dbReference>
<dbReference type="InterPro" id="IPR036412">
    <property type="entry name" value="HAD-like_sf"/>
</dbReference>
<sequence length="299" mass="31954">MSDSKKDSQRTPTHLVAVDMDGTLLDGQGKLPPQFPELLAHLAERGVLLAPASGRQLATLKNMFDPFGMRLPVIAENGTVVHDGYSIVSTTAMSDETVHAVIDAINAHNAREEAQAKSPQEFADRRLNLVVCRPECAFVDSLADIPGAAPARTGTTLAEEIEKYYNEHSVVADLHEVVNGEVIKLAIFSSTDAEGIAAPLAFATAPDDAVAVSGQHWVDIMHPQANKGHALEALAKDLGIAPENTYGFGDYLNDLELLKSAGTAYAMANAHQKLKDIADHIAPANTDNGVAKVLYELFP</sequence>
<dbReference type="Proteomes" id="UP000199065">
    <property type="component" value="Unassembled WGS sequence"/>
</dbReference>